<dbReference type="Pfam" id="PF04800">
    <property type="entry name" value="NDUS4"/>
    <property type="match status" value="1"/>
</dbReference>
<evidence type="ECO:0000256" key="2">
    <source>
        <dbReference type="ARBA" id="ARBA00022448"/>
    </source>
</evidence>
<dbReference type="InterPro" id="IPR006885">
    <property type="entry name" value="NADH_UbQ_FeS_4_mit-like"/>
</dbReference>
<keyword evidence="2" id="KW-0813">Transport</keyword>
<dbReference type="Proteomes" id="UP000758022">
    <property type="component" value="Unassembled WGS sequence"/>
</dbReference>
<protein>
    <submittedName>
        <fullName evidence="8">ETC complex I subunit</fullName>
    </submittedName>
</protein>
<evidence type="ECO:0000256" key="6">
    <source>
        <dbReference type="ARBA" id="ARBA00023136"/>
    </source>
</evidence>
<gene>
    <name evidence="8" type="ORF">HFO74_35970</name>
</gene>
<evidence type="ECO:0000256" key="1">
    <source>
        <dbReference type="ARBA" id="ARBA00004370"/>
    </source>
</evidence>
<accession>A0AB35FPJ6</accession>
<comment type="subcellular location">
    <subcellularLocation>
        <location evidence="1">Membrane</location>
    </subcellularLocation>
</comment>
<keyword evidence="4" id="KW-0809">Transit peptide</keyword>
<dbReference type="PANTHER" id="PTHR12219:SF8">
    <property type="entry name" value="NADH DEHYDROGENASE [UBIQUINONE] IRON-SULFUR PROTEIN 4, MITOCHONDRIAL"/>
    <property type="match status" value="1"/>
</dbReference>
<evidence type="ECO:0000313" key="8">
    <source>
        <dbReference type="EMBL" id="MBY3068704.1"/>
    </source>
</evidence>
<dbReference type="GO" id="GO:0022900">
    <property type="term" value="P:electron transport chain"/>
    <property type="evidence" value="ECO:0007669"/>
    <property type="project" value="InterPro"/>
</dbReference>
<comment type="caution">
    <text evidence="8">The sequence shown here is derived from an EMBL/GenBank/DDBJ whole genome shotgun (WGS) entry which is preliminary data.</text>
</comment>
<evidence type="ECO:0000256" key="3">
    <source>
        <dbReference type="ARBA" id="ARBA00022660"/>
    </source>
</evidence>
<reference evidence="8" key="1">
    <citation type="submission" date="2020-04" db="EMBL/GenBank/DDBJ databases">
        <title>Global-level population genomics supports evidence of horizontal gene transfer on evolution of Rhizobia in Lentils.</title>
        <authorList>
            <person name="Gai Y."/>
            <person name="Cook D."/>
            <person name="Riely B."/>
        </authorList>
    </citation>
    <scope>NUCLEOTIDE SEQUENCE</scope>
    <source>
        <strain evidence="8">TLR9</strain>
    </source>
</reference>
<evidence type="ECO:0000256" key="4">
    <source>
        <dbReference type="ARBA" id="ARBA00022946"/>
    </source>
</evidence>
<organism evidence="8 9">
    <name type="scientific">Rhizobium laguerreae</name>
    <dbReference type="NCBI Taxonomy" id="1076926"/>
    <lineage>
        <taxon>Bacteria</taxon>
        <taxon>Pseudomonadati</taxon>
        <taxon>Pseudomonadota</taxon>
        <taxon>Alphaproteobacteria</taxon>
        <taxon>Hyphomicrobiales</taxon>
        <taxon>Rhizobiaceae</taxon>
        <taxon>Rhizobium/Agrobacterium group</taxon>
        <taxon>Rhizobium</taxon>
    </lineage>
</organism>
<evidence type="ECO:0000256" key="7">
    <source>
        <dbReference type="SAM" id="MobiDB-lite"/>
    </source>
</evidence>
<dbReference type="Gene3D" id="3.30.160.190">
    <property type="entry name" value="atu1810 like domain"/>
    <property type="match status" value="1"/>
</dbReference>
<dbReference type="GO" id="GO:0016020">
    <property type="term" value="C:membrane"/>
    <property type="evidence" value="ECO:0007669"/>
    <property type="project" value="UniProtKB-SubCell"/>
</dbReference>
<dbReference type="InterPro" id="IPR038532">
    <property type="entry name" value="NDUFS4-like_sf"/>
</dbReference>
<dbReference type="AlphaFoldDB" id="A0AB35FPJ6"/>
<keyword evidence="6" id="KW-0472">Membrane</keyword>
<feature type="region of interest" description="Disordered" evidence="7">
    <location>
        <begin position="1"/>
        <end position="35"/>
    </location>
</feature>
<evidence type="ECO:0000313" key="9">
    <source>
        <dbReference type="Proteomes" id="UP000758022"/>
    </source>
</evidence>
<dbReference type="PANTHER" id="PTHR12219">
    <property type="entry name" value="NADH-UBIQUINONE OXIDOREDUCTASE"/>
    <property type="match status" value="1"/>
</dbReference>
<keyword evidence="3" id="KW-0679">Respiratory chain</keyword>
<proteinExistence type="predicted"/>
<keyword evidence="5" id="KW-0249">Electron transport</keyword>
<dbReference type="EMBL" id="JAAXQQ010000023">
    <property type="protein sequence ID" value="MBY3068704.1"/>
    <property type="molecule type" value="Genomic_DNA"/>
</dbReference>
<name>A0AB35FPJ6_9HYPH</name>
<evidence type="ECO:0000256" key="5">
    <source>
        <dbReference type="ARBA" id="ARBA00022982"/>
    </source>
</evidence>
<feature type="compositionally biased region" description="Basic and acidic residues" evidence="7">
    <location>
        <begin position="1"/>
        <end position="16"/>
    </location>
</feature>
<sequence length="253" mass="28737">MEVNRETHNRETHKPDTAVSDSWPANDNQRKPLSFGRSAFPEDAVARIFRPSRSAMTSGTPRTKGWRLVFERRSAPFLEPLMGYTGSTDTLTQVELEFPTLESAIRYAERQGLTYRVQRRVSKAAAAKQRTGRRTHRSPHAFSDSTLLRLGLPARQESYGQALDAGLQTHVYDPAAWPSPADVVRDRTLTLQAKRSVLMNWAWTEYLVDQAINEGMPENNRPSRLHEVEQALLDLERDLERRDLQPTINGDAA</sequence>